<dbReference type="Pfam" id="PF03190">
    <property type="entry name" value="Thioredox_DsbH"/>
    <property type="match status" value="1"/>
</dbReference>
<evidence type="ECO:0000313" key="3">
    <source>
        <dbReference type="EMBL" id="MFD2639880.1"/>
    </source>
</evidence>
<dbReference type="InterPro" id="IPR036249">
    <property type="entry name" value="Thioredoxin-like_sf"/>
</dbReference>
<keyword evidence="4" id="KW-1185">Reference proteome</keyword>
<protein>
    <submittedName>
        <fullName evidence="3">Thioredoxin domain-containing protein</fullName>
    </submittedName>
</protein>
<dbReference type="SUPFAM" id="SSF48208">
    <property type="entry name" value="Six-hairpin glycosidases"/>
    <property type="match status" value="1"/>
</dbReference>
<feature type="domain" description="Spermatogenesis-associated protein 20-like TRX" evidence="2">
    <location>
        <begin position="7"/>
        <end position="167"/>
    </location>
</feature>
<name>A0ABW5QDW1_9BACI</name>
<keyword evidence="1" id="KW-0175">Coiled coil</keyword>
<dbReference type="PANTHER" id="PTHR42899:SF1">
    <property type="entry name" value="SPERMATOGENESIS-ASSOCIATED PROTEIN 20"/>
    <property type="match status" value="1"/>
</dbReference>
<evidence type="ECO:0000256" key="1">
    <source>
        <dbReference type="SAM" id="Coils"/>
    </source>
</evidence>
<sequence>MASQKPNQLINEKSPYLLQHAYNPVDWYPWGDEAFKKAKKENKPIFLSIGYSTCHWCHVMAHESFEDEEVAKEINEKFVAIKVDREERPDIDAVYMKVCQRMNGHGGWPLSIFMTPDQIPFYAGTYFPKESKHGLPSIKQVIGYLAETYHNDPKQIEDVTESVKTSLNQVIFNKGEERVSKDAADQGFHELGKTFDTLHGGFEGAPKFPSPHNLMFLMRYYKQTGKLMARQMVEKTLYSMAKGGLYDHIGFGFARYSTDEEWLVPHFEKMLYDQALLLMTYVEAYQLTGNQYYKRISEQIIEFVFREMTSPEGAFYSAIDADSEGKEGAYYVWGKREIDQILCEELGELYSSTYNITTEGNFDGKNIPNLIHTNVDSIANQFNMSLEQLEEKLEQARTKLLEARESRVYPHLDDKILTSWNAMMIAALAKAGQIFKKPLYIERARQAAEFIENNLFKNKRLMARFRDGEVKYKGYLDDYAYLAWAYLELYDAEFEVDDLSKAKNLADAKYELFWDDEHGGFVLTGQDSEPLISNEKDIHDGAVPSGNSVATVVLARLSSLTANTEYANLVDDLYHVFYPALSRIPEGSTFFLISLLLTEYPSAEVVVIDEGQDSSWDKLEEFKVNHFLPHISWLKSDRQKKLSHIAPFTTDYISLHGQTTIYVCENFTCRQPTTNINEVIDQLISK</sequence>
<proteinExistence type="predicted"/>
<dbReference type="SUPFAM" id="SSF52833">
    <property type="entry name" value="Thioredoxin-like"/>
    <property type="match status" value="1"/>
</dbReference>
<dbReference type="Proteomes" id="UP001597452">
    <property type="component" value="Unassembled WGS sequence"/>
</dbReference>
<dbReference type="InterPro" id="IPR012341">
    <property type="entry name" value="6hp_glycosidase-like_sf"/>
</dbReference>
<organism evidence="3 4">
    <name type="scientific">Piscibacillus salipiscarius</name>
    <dbReference type="NCBI Taxonomy" id="299480"/>
    <lineage>
        <taxon>Bacteria</taxon>
        <taxon>Bacillati</taxon>
        <taxon>Bacillota</taxon>
        <taxon>Bacilli</taxon>
        <taxon>Bacillales</taxon>
        <taxon>Bacillaceae</taxon>
        <taxon>Piscibacillus</taxon>
    </lineage>
</organism>
<dbReference type="InterPro" id="IPR004879">
    <property type="entry name" value="Ssp411-like_TRX"/>
</dbReference>
<dbReference type="InterPro" id="IPR008928">
    <property type="entry name" value="6-hairpin_glycosidase_sf"/>
</dbReference>
<dbReference type="Gene3D" id="3.40.30.10">
    <property type="entry name" value="Glutaredoxin"/>
    <property type="match status" value="1"/>
</dbReference>
<dbReference type="Gene3D" id="1.50.10.10">
    <property type="match status" value="1"/>
</dbReference>
<comment type="caution">
    <text evidence="3">The sequence shown here is derived from an EMBL/GenBank/DDBJ whole genome shotgun (WGS) entry which is preliminary data.</text>
</comment>
<accession>A0ABW5QDW1</accession>
<evidence type="ECO:0000313" key="4">
    <source>
        <dbReference type="Proteomes" id="UP001597452"/>
    </source>
</evidence>
<dbReference type="RefSeq" id="WP_377329924.1">
    <property type="nucleotide sequence ID" value="NZ_JBHUMZ010000048.1"/>
</dbReference>
<reference evidence="4" key="1">
    <citation type="journal article" date="2019" name="Int. J. Syst. Evol. Microbiol.">
        <title>The Global Catalogue of Microorganisms (GCM) 10K type strain sequencing project: providing services to taxonomists for standard genome sequencing and annotation.</title>
        <authorList>
            <consortium name="The Broad Institute Genomics Platform"/>
            <consortium name="The Broad Institute Genome Sequencing Center for Infectious Disease"/>
            <person name="Wu L."/>
            <person name="Ma J."/>
        </authorList>
    </citation>
    <scope>NUCLEOTIDE SEQUENCE [LARGE SCALE GENOMIC DNA]</scope>
    <source>
        <strain evidence="4">TISTR 1571</strain>
    </source>
</reference>
<evidence type="ECO:0000259" key="2">
    <source>
        <dbReference type="Pfam" id="PF03190"/>
    </source>
</evidence>
<dbReference type="CDD" id="cd02955">
    <property type="entry name" value="SSP411"/>
    <property type="match status" value="1"/>
</dbReference>
<feature type="coiled-coil region" evidence="1">
    <location>
        <begin position="379"/>
        <end position="406"/>
    </location>
</feature>
<gene>
    <name evidence="3" type="ORF">ACFSW4_13510</name>
</gene>
<dbReference type="PANTHER" id="PTHR42899">
    <property type="entry name" value="SPERMATOGENESIS-ASSOCIATED PROTEIN 20"/>
    <property type="match status" value="1"/>
</dbReference>
<dbReference type="EMBL" id="JBHUMZ010000048">
    <property type="protein sequence ID" value="MFD2639880.1"/>
    <property type="molecule type" value="Genomic_DNA"/>
</dbReference>
<dbReference type="PIRSF" id="PIRSF006402">
    <property type="entry name" value="UCP006402_thioredoxin"/>
    <property type="match status" value="1"/>
</dbReference>
<dbReference type="InterPro" id="IPR024705">
    <property type="entry name" value="Ssp411"/>
</dbReference>